<accession>A0ABQ7YY19</accession>
<organism evidence="1 2">
    <name type="scientific">Brassica napus</name>
    <name type="common">Rape</name>
    <dbReference type="NCBI Taxonomy" id="3708"/>
    <lineage>
        <taxon>Eukaryota</taxon>
        <taxon>Viridiplantae</taxon>
        <taxon>Streptophyta</taxon>
        <taxon>Embryophyta</taxon>
        <taxon>Tracheophyta</taxon>
        <taxon>Spermatophyta</taxon>
        <taxon>Magnoliopsida</taxon>
        <taxon>eudicotyledons</taxon>
        <taxon>Gunneridae</taxon>
        <taxon>Pentapetalae</taxon>
        <taxon>rosids</taxon>
        <taxon>malvids</taxon>
        <taxon>Brassicales</taxon>
        <taxon>Brassicaceae</taxon>
        <taxon>Brassiceae</taxon>
        <taxon>Brassica</taxon>
    </lineage>
</organism>
<name>A0ABQ7YY19_BRANA</name>
<sequence>VHSHLSSMDSDMVEIAPPAFAWCSKTLEIHKGFSGDECSPALKRFVSFHVGGCDTLSEGVSVKYKSNLGFDDQPAAQAITSQTMGCNLQTEVWKLILLRLDPVCNLFSSWPQLLSWLRQGSAAAPKTMRTVVAQAAIFLLWRQRNKRNNFLHNQQSINVISMFRVINQKCMTGFLFFLYFCHGVQLD</sequence>
<dbReference type="EMBL" id="JAGKQM010000016">
    <property type="protein sequence ID" value="KAH0872834.1"/>
    <property type="molecule type" value="Genomic_DNA"/>
</dbReference>
<comment type="caution">
    <text evidence="1">The sequence shown here is derived from an EMBL/GenBank/DDBJ whole genome shotgun (WGS) entry which is preliminary data.</text>
</comment>
<feature type="non-terminal residue" evidence="1">
    <location>
        <position position="1"/>
    </location>
</feature>
<keyword evidence="2" id="KW-1185">Reference proteome</keyword>
<proteinExistence type="predicted"/>
<evidence type="ECO:0000313" key="2">
    <source>
        <dbReference type="Proteomes" id="UP000824890"/>
    </source>
</evidence>
<reference evidence="1 2" key="1">
    <citation type="submission" date="2021-05" db="EMBL/GenBank/DDBJ databases">
        <title>Genome Assembly of Synthetic Allotetraploid Brassica napus Reveals Homoeologous Exchanges between Subgenomes.</title>
        <authorList>
            <person name="Davis J.T."/>
        </authorList>
    </citation>
    <scope>NUCLEOTIDE SEQUENCE [LARGE SCALE GENOMIC DNA]</scope>
    <source>
        <strain evidence="2">cv. Da-Ae</strain>
        <tissue evidence="1">Seedling</tissue>
    </source>
</reference>
<dbReference type="Proteomes" id="UP000824890">
    <property type="component" value="Unassembled WGS sequence"/>
</dbReference>
<evidence type="ECO:0000313" key="1">
    <source>
        <dbReference type="EMBL" id="KAH0872834.1"/>
    </source>
</evidence>
<gene>
    <name evidence="1" type="ORF">HID58_070196</name>
</gene>
<protein>
    <submittedName>
        <fullName evidence="1">Uncharacterized protein</fullName>
    </submittedName>
</protein>